<feature type="region of interest" description="Disordered" evidence="1">
    <location>
        <begin position="448"/>
        <end position="475"/>
    </location>
</feature>
<dbReference type="EMBL" id="AM473773">
    <property type="protein sequence ID" value="CAN61877.1"/>
    <property type="molecule type" value="Genomic_DNA"/>
</dbReference>
<evidence type="ECO:0008006" key="3">
    <source>
        <dbReference type="Google" id="ProtNLM"/>
    </source>
</evidence>
<name>A5BWL8_VITVI</name>
<gene>
    <name evidence="2" type="ORF">VITISV_015072</name>
</gene>
<dbReference type="Pfam" id="PF14223">
    <property type="entry name" value="Retrotran_gag_2"/>
    <property type="match status" value="1"/>
</dbReference>
<reference evidence="2" key="1">
    <citation type="journal article" date="2007" name="PLoS ONE">
        <title>The first genome sequence of an elite grapevine cultivar (Pinot noir Vitis vinifera L.): coping with a highly heterozygous genome.</title>
        <authorList>
            <person name="Velasco R."/>
            <person name="Zharkikh A."/>
            <person name="Troggio M."/>
            <person name="Cartwright D.A."/>
            <person name="Cestaro A."/>
            <person name="Pruss D."/>
            <person name="Pindo M."/>
            <person name="FitzGerald L.M."/>
            <person name="Vezzulli S."/>
            <person name="Reid J."/>
            <person name="Malacarne G."/>
            <person name="Iliev D."/>
            <person name="Coppola G."/>
            <person name="Wardell B."/>
            <person name="Micheletti D."/>
            <person name="Macalma T."/>
            <person name="Facci M."/>
            <person name="Mitchell J.T."/>
            <person name="Perazzolli M."/>
            <person name="Eldredge G."/>
            <person name="Gatto P."/>
            <person name="Oyzerski R."/>
            <person name="Moretto M."/>
            <person name="Gutin N."/>
            <person name="Stefanini M."/>
            <person name="Chen Y."/>
            <person name="Segala C."/>
            <person name="Davenport C."/>
            <person name="Dematte L."/>
            <person name="Mraz A."/>
            <person name="Battilana J."/>
            <person name="Stormo K."/>
            <person name="Costa F."/>
            <person name="Tao Q."/>
            <person name="Si-Ammour A."/>
            <person name="Harkins T."/>
            <person name="Lackey A."/>
            <person name="Perbost C."/>
            <person name="Taillon B."/>
            <person name="Stella A."/>
            <person name="Solovyev V."/>
            <person name="Fawcett J.A."/>
            <person name="Sterck L."/>
            <person name="Vandepoele K."/>
            <person name="Grando S.M."/>
            <person name="Toppo S."/>
            <person name="Moser C."/>
            <person name="Lanchbury J."/>
            <person name="Bogden R."/>
            <person name="Skolnick M."/>
            <person name="Sgaramella V."/>
            <person name="Bhatnagar S.K."/>
            <person name="Fontana P."/>
            <person name="Gutin A."/>
            <person name="Van de Peer Y."/>
            <person name="Salamini F."/>
            <person name="Viola R."/>
        </authorList>
    </citation>
    <scope>NUCLEOTIDE SEQUENCE</scope>
</reference>
<accession>A5BWL8</accession>
<dbReference type="PANTHER" id="PTHR34676">
    <property type="entry name" value="DUF4219 DOMAIN-CONTAINING PROTEIN-RELATED"/>
    <property type="match status" value="1"/>
</dbReference>
<sequence length="515" mass="59485">MDLSLPVAVIAIGSLHLMTQLFDHQSNPRLRRVIWNPWQSNGKLKFMKNQALELHSPLPKSFKVKDHLEWQVLGERYEPLQGASVDIYKRLVEFPRLIRIMCTSKPSTPSVKTRVSSYGKITQFELMRGKLMTALGAIGDGGSHSVTSASSRPPRAQTYCFRCLTLTSSSTRQLLKQRNELLIRDGQRGLNLKYRLVELLHEVPQRFIFLHLNVIQDTTGNSACGGSKIGDVSYFDWLDRASKVSNMHGSAWARWFWGLEWAFMASDRRKPYRYPFSHFPLLELVALLGDCIRRSFSSCLLSILACQAWNLLATVADWDALDILVIMLVCFLHRSHRRRQCCYMIRVFAFQVDLRSRFDRGPVKDNETIVEMITWFTDLVNGLEALGKTYKESEKGMKILRSLPSKWHTKVTAIQEAKDLTKLPLEKLIGSLMTYEINLAKKQQESEDKKKKSITLKATTKEEEEVEEEKQSEEDEYLALVTRKFNKFMRGEKFRGRRFTSRRDLSKKESSFHGD</sequence>
<dbReference type="PANTHER" id="PTHR34676:SF17">
    <property type="entry name" value="OS06G0684500 PROTEIN"/>
    <property type="match status" value="1"/>
</dbReference>
<proteinExistence type="predicted"/>
<dbReference type="AlphaFoldDB" id="A5BWL8"/>
<organism evidence="2">
    <name type="scientific">Vitis vinifera</name>
    <name type="common">Grape</name>
    <dbReference type="NCBI Taxonomy" id="29760"/>
    <lineage>
        <taxon>Eukaryota</taxon>
        <taxon>Viridiplantae</taxon>
        <taxon>Streptophyta</taxon>
        <taxon>Embryophyta</taxon>
        <taxon>Tracheophyta</taxon>
        <taxon>Spermatophyta</taxon>
        <taxon>Magnoliopsida</taxon>
        <taxon>eudicotyledons</taxon>
        <taxon>Gunneridae</taxon>
        <taxon>Pentapetalae</taxon>
        <taxon>rosids</taxon>
        <taxon>Vitales</taxon>
        <taxon>Vitaceae</taxon>
        <taxon>Viteae</taxon>
        <taxon>Vitis</taxon>
    </lineage>
</organism>
<evidence type="ECO:0000313" key="2">
    <source>
        <dbReference type="EMBL" id="CAN61877.1"/>
    </source>
</evidence>
<feature type="compositionally biased region" description="Acidic residues" evidence="1">
    <location>
        <begin position="462"/>
        <end position="475"/>
    </location>
</feature>
<protein>
    <recommendedName>
        <fullName evidence="3">UBN2 domain-containing protein</fullName>
    </recommendedName>
</protein>
<evidence type="ECO:0000256" key="1">
    <source>
        <dbReference type="SAM" id="MobiDB-lite"/>
    </source>
</evidence>